<feature type="binding site" evidence="12">
    <location>
        <position position="232"/>
    </location>
    <ligand>
        <name>Zn(2+)</name>
        <dbReference type="ChEBI" id="CHEBI:29105"/>
        <label>1</label>
    </ligand>
</feature>
<feature type="binding site" evidence="12">
    <location>
        <position position="237"/>
    </location>
    <ligand>
        <name>Ca(2+)</name>
        <dbReference type="ChEBI" id="CHEBI:29108"/>
        <label>3</label>
    </ligand>
</feature>
<dbReference type="InterPro" id="IPR033739">
    <property type="entry name" value="M10A_MMP"/>
</dbReference>
<reference evidence="17" key="2">
    <citation type="submission" date="2025-09" db="UniProtKB">
        <authorList>
            <consortium name="Ensembl"/>
        </authorList>
    </citation>
    <scope>IDENTIFICATION</scope>
</reference>
<evidence type="ECO:0000256" key="1">
    <source>
        <dbReference type="ARBA" id="ARBA00010370"/>
    </source>
</evidence>
<dbReference type="SUPFAM" id="SSF55486">
    <property type="entry name" value="Metalloproteases ('zincins'), catalytic domain"/>
    <property type="match status" value="1"/>
</dbReference>
<evidence type="ECO:0000256" key="5">
    <source>
        <dbReference type="ARBA" id="ARBA00022801"/>
    </source>
</evidence>
<feature type="repeat" description="Hemopexin" evidence="14">
    <location>
        <begin position="340"/>
        <end position="385"/>
    </location>
</feature>
<feature type="binding site" evidence="12">
    <location>
        <position position="237"/>
    </location>
    <ligand>
        <name>Ca(2+)</name>
        <dbReference type="ChEBI" id="CHEBI:29108"/>
        <label>1</label>
    </ligand>
</feature>
<feature type="signal peptide" evidence="15">
    <location>
        <begin position="1"/>
        <end position="22"/>
    </location>
</feature>
<proteinExistence type="inferred from homology"/>
<feature type="binding site" evidence="11">
    <location>
        <position position="266"/>
    </location>
    <ligand>
        <name>Zn(2+)</name>
        <dbReference type="ChEBI" id="CHEBI:29105"/>
        <label>2</label>
        <note>catalytic</note>
    </ligand>
</feature>
<keyword evidence="6 11" id="KW-0862">Zinc</keyword>
<organism evidence="17 18">
    <name type="scientific">Sinocyclocheilus grahami</name>
    <name type="common">Dianchi golden-line fish</name>
    <name type="synonym">Barbus grahami</name>
    <dbReference type="NCBI Taxonomy" id="75366"/>
    <lineage>
        <taxon>Eukaryota</taxon>
        <taxon>Metazoa</taxon>
        <taxon>Chordata</taxon>
        <taxon>Craniata</taxon>
        <taxon>Vertebrata</taxon>
        <taxon>Euteleostomi</taxon>
        <taxon>Actinopterygii</taxon>
        <taxon>Neopterygii</taxon>
        <taxon>Teleostei</taxon>
        <taxon>Ostariophysi</taxon>
        <taxon>Cypriniformes</taxon>
        <taxon>Cyprinidae</taxon>
        <taxon>Cyprininae</taxon>
        <taxon>Sinocyclocheilus</taxon>
    </lineage>
</organism>
<dbReference type="Gene3D" id="2.110.10.10">
    <property type="entry name" value="Hemopexin-like domain"/>
    <property type="match status" value="1"/>
</dbReference>
<protein>
    <submittedName>
        <fullName evidence="17">Matrix metalloproteinase-25-like</fullName>
    </submittedName>
</protein>
<keyword evidence="2" id="KW-0645">Protease</keyword>
<dbReference type="PRINTS" id="PR00138">
    <property type="entry name" value="MATRIXIN"/>
</dbReference>
<dbReference type="CDD" id="cd00094">
    <property type="entry name" value="HX"/>
    <property type="match status" value="1"/>
</dbReference>
<feature type="binding site" evidence="12">
    <location>
        <position position="393"/>
    </location>
    <ligand>
        <name>Ca(2+)</name>
        <dbReference type="ChEBI" id="CHEBI:29108"/>
        <label>4</label>
    </ligand>
</feature>
<feature type="domain" description="Peptidase metallopeptidase" evidence="16">
    <location>
        <begin position="132"/>
        <end position="304"/>
    </location>
</feature>
<dbReference type="InterPro" id="IPR001818">
    <property type="entry name" value="Pept_M10_metallopeptidase"/>
</dbReference>
<dbReference type="PIRSF" id="PIRSF001191">
    <property type="entry name" value="Peptidase_M10A_matrix"/>
    <property type="match status" value="1"/>
</dbReference>
<dbReference type="PANTHER" id="PTHR10201">
    <property type="entry name" value="MATRIX METALLOPROTEINASE"/>
    <property type="match status" value="1"/>
</dbReference>
<evidence type="ECO:0000256" key="11">
    <source>
        <dbReference type="PIRSR" id="PIRSR001191-2"/>
    </source>
</evidence>
<dbReference type="InterPro" id="IPR002477">
    <property type="entry name" value="Peptidoglycan-bd-like"/>
</dbReference>
<feature type="binding site" evidence="12">
    <location>
        <position position="203"/>
    </location>
    <ligand>
        <name>Zn(2+)</name>
        <dbReference type="ChEBI" id="CHEBI:29105"/>
        <label>1</label>
    </ligand>
</feature>
<dbReference type="InterPro" id="IPR036365">
    <property type="entry name" value="PGBD-like_sf"/>
</dbReference>
<keyword evidence="18" id="KW-1185">Reference proteome</keyword>
<keyword evidence="4" id="KW-0677">Repeat</keyword>
<comment type="similarity">
    <text evidence="1">Belongs to the peptidase M10A family.</text>
</comment>
<dbReference type="InterPro" id="IPR006026">
    <property type="entry name" value="Peptidase_Metallo"/>
</dbReference>
<feature type="binding site" evidence="12">
    <location>
        <position position="218"/>
    </location>
    <ligand>
        <name>Zn(2+)</name>
        <dbReference type="ChEBI" id="CHEBI:29105"/>
        <label>1</label>
    </ligand>
</feature>
<dbReference type="FunFam" id="2.110.10.10:FF:000018">
    <property type="entry name" value="Matrix metallopeptidase 25b"/>
    <property type="match status" value="1"/>
</dbReference>
<feature type="binding site" evidence="12">
    <location>
        <position position="234"/>
    </location>
    <ligand>
        <name>Ca(2+)</name>
        <dbReference type="ChEBI" id="CHEBI:29108"/>
        <label>3</label>
    </ligand>
</feature>
<feature type="binding site" evidence="12">
    <location>
        <position position="344"/>
    </location>
    <ligand>
        <name>Ca(2+)</name>
        <dbReference type="ChEBI" id="CHEBI:29108"/>
        <label>4</label>
    </ligand>
</feature>
<dbReference type="Gene3D" id="3.40.390.10">
    <property type="entry name" value="Collagenase (Catalytic Domain)"/>
    <property type="match status" value="1"/>
</dbReference>
<feature type="repeat" description="Hemopexin" evidence="14">
    <location>
        <begin position="492"/>
        <end position="536"/>
    </location>
</feature>
<feature type="binding site" evidence="12">
    <location>
        <position position="274"/>
    </location>
    <ligand>
        <name>Zn(2+)</name>
        <dbReference type="ChEBI" id="CHEBI:29105"/>
        <label>2</label>
        <note>catalytic</note>
    </ligand>
</feature>
<dbReference type="GO" id="GO:0004222">
    <property type="term" value="F:metalloendopeptidase activity"/>
    <property type="evidence" value="ECO:0007669"/>
    <property type="project" value="InterPro"/>
</dbReference>
<feature type="binding site" evidence="12">
    <location>
        <position position="230"/>
    </location>
    <ligand>
        <name>Ca(2+)</name>
        <dbReference type="ChEBI" id="CHEBI:29108"/>
        <label>2</label>
    </ligand>
</feature>
<gene>
    <name evidence="17" type="primary">mmp25a</name>
</gene>
<dbReference type="InterPro" id="IPR000585">
    <property type="entry name" value="Hemopexin-like_dom"/>
</dbReference>
<dbReference type="AlphaFoldDB" id="A0A672QZT5"/>
<evidence type="ECO:0000256" key="4">
    <source>
        <dbReference type="ARBA" id="ARBA00022737"/>
    </source>
</evidence>
<dbReference type="SMART" id="SM00235">
    <property type="entry name" value="ZnMc"/>
    <property type="match status" value="1"/>
</dbReference>
<dbReference type="InParanoid" id="A0A672QZT5"/>
<dbReference type="Pfam" id="PF01471">
    <property type="entry name" value="PG_binding_1"/>
    <property type="match status" value="1"/>
</dbReference>
<dbReference type="OMA" id="WPHNGRT"/>
<evidence type="ECO:0000256" key="9">
    <source>
        <dbReference type="ARBA" id="ARBA00023145"/>
    </source>
</evidence>
<feature type="binding site" evidence="12">
    <location>
        <position position="235"/>
    </location>
    <ligand>
        <name>Ca(2+)</name>
        <dbReference type="ChEBI" id="CHEBI:29108"/>
        <label>1</label>
    </ligand>
</feature>
<dbReference type="GO" id="GO:0005615">
    <property type="term" value="C:extracellular space"/>
    <property type="evidence" value="ECO:0007669"/>
    <property type="project" value="TreeGrafter"/>
</dbReference>
<dbReference type="GO" id="GO:0006508">
    <property type="term" value="P:proteolysis"/>
    <property type="evidence" value="ECO:0007669"/>
    <property type="project" value="UniProtKB-KW"/>
</dbReference>
<evidence type="ECO:0000256" key="6">
    <source>
        <dbReference type="ARBA" id="ARBA00022833"/>
    </source>
</evidence>
<dbReference type="GO" id="GO:0030574">
    <property type="term" value="P:collagen catabolic process"/>
    <property type="evidence" value="ECO:0007669"/>
    <property type="project" value="TreeGrafter"/>
</dbReference>
<name>A0A672QZT5_SINGR</name>
<feature type="modified residue" description="Phosphotyrosine; by PKDCC" evidence="13">
    <location>
        <position position="423"/>
    </location>
</feature>
<reference evidence="17" key="1">
    <citation type="submission" date="2025-08" db="UniProtKB">
        <authorList>
            <consortium name="Ensembl"/>
        </authorList>
    </citation>
    <scope>IDENTIFICATION</scope>
</reference>
<dbReference type="SUPFAM" id="SSF47090">
    <property type="entry name" value="PGBD-like"/>
    <property type="match status" value="1"/>
</dbReference>
<sequence length="594" mass="67125">MSPTLHPGLVRLILTSALRVWSDVTPLRFHPPPYGPSPQIDIKITFDWLIRYGYLPSPESLTSRLQTREGIEEAVRKMQCFAGIEETGKLDHATLELMARPRCSLPDTISSEDLLKERRRGKGKLKRRYTLPRLSWDKADITWSVQEFPSPSMSPTLHPGLVRLILTSALRVWSDVTPLRFHPPPYGPSPQIDIKITFASSYHEDGYPFDGKGGNLAHAFFPGKGDLAGDTHFDDGESWSYGDWSSATDLFTVAVHEFGHALGLFHSSSNDSIMNPYYHGPVGDMHSYSLSLDDRLRIQALYDNFLMTVYHTGKRQDFKPSPSVVAPTTHLPPASADRCQGGYDAVANIRGEVLFFRGPHFWRVHHSGSLISLTPALIHSFWMGLPPETARVDAVYERRDGHILFFIGNQYWVFRDTVSLPEYPRPLSEWGLRTSAGGLPERVEAVFVWPHNGKTYLFSGGEYWRFDESRTERKLEEGYPKPASIWGMPSHPDDIIGFVDGDTYFFKESNYWILKRGGLDQESASPKSIAIDWMKCEGHISTHTPEIPRRDKDCTCVQSTAAMICVLSYNLSRCVISGLFACFLNTVYSDLLLM</sequence>
<keyword evidence="9" id="KW-0865">Zymogen</keyword>
<dbReference type="CDD" id="cd04278">
    <property type="entry name" value="ZnMc_MMP"/>
    <property type="match status" value="1"/>
</dbReference>
<keyword evidence="5" id="KW-0378">Hydrolase</keyword>
<comment type="cofactor">
    <cofactor evidence="12">
        <name>Zn(2+)</name>
        <dbReference type="ChEBI" id="CHEBI:29105"/>
    </cofactor>
    <text evidence="12">Binds 2 Zn(2+) ions per subunit.</text>
</comment>
<dbReference type="InterPro" id="IPR021190">
    <property type="entry name" value="Pept_M10A"/>
</dbReference>
<feature type="binding site" evidence="12">
    <location>
        <position position="205"/>
    </location>
    <ligand>
        <name>Zn(2+)</name>
        <dbReference type="ChEBI" id="CHEBI:29105"/>
        <label>1</label>
    </ligand>
</feature>
<dbReference type="SUPFAM" id="SSF50923">
    <property type="entry name" value="Hemopexin-like domain"/>
    <property type="match status" value="1"/>
</dbReference>
<feature type="repeat" description="Hemopexin" evidence="14">
    <location>
        <begin position="440"/>
        <end position="490"/>
    </location>
</feature>
<feature type="binding site" evidence="11">
    <location>
        <position position="260"/>
    </location>
    <ligand>
        <name>Zn(2+)</name>
        <dbReference type="ChEBI" id="CHEBI:29105"/>
        <label>2</label>
        <note>catalytic</note>
    </ligand>
</feature>
<feature type="repeat" description="Hemopexin" evidence="14">
    <location>
        <begin position="389"/>
        <end position="434"/>
    </location>
</feature>
<feature type="binding site" evidence="11">
    <location>
        <position position="256"/>
    </location>
    <ligand>
        <name>Zn(2+)</name>
        <dbReference type="ChEBI" id="CHEBI:29105"/>
        <label>2</label>
        <note>catalytic</note>
    </ligand>
</feature>
<evidence type="ECO:0000256" key="15">
    <source>
        <dbReference type="SAM" id="SignalP"/>
    </source>
</evidence>
<feature type="binding site" evidence="12">
    <location>
        <position position="193"/>
    </location>
    <ligand>
        <name>Ca(2+)</name>
        <dbReference type="ChEBI" id="CHEBI:29108"/>
        <label>2</label>
    </ligand>
</feature>
<evidence type="ECO:0000256" key="2">
    <source>
        <dbReference type="ARBA" id="ARBA00022670"/>
    </source>
</evidence>
<feature type="active site" evidence="10">
    <location>
        <position position="257"/>
    </location>
</feature>
<keyword evidence="8" id="KW-0482">Metalloprotease</keyword>
<dbReference type="InterPro" id="IPR018487">
    <property type="entry name" value="Hemopexin-like_repeat"/>
</dbReference>
<feature type="binding site" evidence="12">
    <location>
        <position position="211"/>
    </location>
    <ligand>
        <name>Ca(2+)</name>
        <dbReference type="ChEBI" id="CHEBI:29108"/>
        <label>3</label>
    </ligand>
</feature>
<dbReference type="SMART" id="SM00120">
    <property type="entry name" value="HX"/>
    <property type="match status" value="4"/>
</dbReference>
<dbReference type="GO" id="GO:0008270">
    <property type="term" value="F:zinc ion binding"/>
    <property type="evidence" value="ECO:0007669"/>
    <property type="project" value="InterPro"/>
</dbReference>
<keyword evidence="3 11" id="KW-0479">Metal-binding</keyword>
<dbReference type="GO" id="GO:0030198">
    <property type="term" value="P:extracellular matrix organization"/>
    <property type="evidence" value="ECO:0007669"/>
    <property type="project" value="TreeGrafter"/>
</dbReference>
<feature type="chain" id="PRO_5025327638" evidence="15">
    <location>
        <begin position="23"/>
        <end position="594"/>
    </location>
</feature>
<dbReference type="PROSITE" id="PS51642">
    <property type="entry name" value="HEMOPEXIN_2"/>
    <property type="match status" value="4"/>
</dbReference>
<dbReference type="PANTHER" id="PTHR10201:SF287">
    <property type="entry name" value="MATRIX METALLOPEPTIDASE 25B-RELATED"/>
    <property type="match status" value="1"/>
</dbReference>
<evidence type="ECO:0000256" key="8">
    <source>
        <dbReference type="ARBA" id="ARBA00023049"/>
    </source>
</evidence>
<evidence type="ECO:0000256" key="10">
    <source>
        <dbReference type="PIRSR" id="PIRSR001191-1"/>
    </source>
</evidence>
<accession>A0A672QZT5</accession>
<dbReference type="InterPro" id="IPR036375">
    <property type="entry name" value="Hemopexin-like_dom_sf"/>
</dbReference>
<dbReference type="Proteomes" id="UP000472262">
    <property type="component" value="Unassembled WGS sequence"/>
</dbReference>
<evidence type="ECO:0000256" key="14">
    <source>
        <dbReference type="PROSITE-ProRule" id="PRU01011"/>
    </source>
</evidence>
<keyword evidence="15" id="KW-0732">Signal</keyword>
<evidence type="ECO:0000256" key="7">
    <source>
        <dbReference type="ARBA" id="ARBA00022837"/>
    </source>
</evidence>
<dbReference type="Pfam" id="PF00413">
    <property type="entry name" value="Peptidase_M10"/>
    <property type="match status" value="1"/>
</dbReference>
<evidence type="ECO:0000256" key="13">
    <source>
        <dbReference type="PIRSR" id="PIRSR621190-4"/>
    </source>
</evidence>
<feature type="binding site" description="in inhibited form" evidence="12">
    <location>
        <position position="103"/>
    </location>
    <ligand>
        <name>Zn(2+)</name>
        <dbReference type="ChEBI" id="CHEBI:29105"/>
        <label>2</label>
        <note>catalytic</note>
    </ligand>
</feature>
<keyword evidence="7 12" id="KW-0106">Calcium</keyword>
<dbReference type="Pfam" id="PF00045">
    <property type="entry name" value="Hemopexin"/>
    <property type="match status" value="3"/>
</dbReference>
<dbReference type="Ensembl" id="ENSSGRT00000086966.1">
    <property type="protein sequence ID" value="ENSSGRP00000081670.1"/>
    <property type="gene ID" value="ENSSGRG00000041331.1"/>
</dbReference>
<dbReference type="InterPro" id="IPR024079">
    <property type="entry name" value="MetalloPept_cat_dom_sf"/>
</dbReference>
<feature type="binding site" evidence="12">
    <location>
        <position position="210"/>
    </location>
    <ligand>
        <name>Ca(2+)</name>
        <dbReference type="ChEBI" id="CHEBI:29108"/>
        <label>3</label>
    </ligand>
</feature>
<evidence type="ECO:0000259" key="16">
    <source>
        <dbReference type="SMART" id="SM00235"/>
    </source>
</evidence>
<comment type="cofactor">
    <cofactor evidence="12">
        <name>Ca(2+)</name>
        <dbReference type="ChEBI" id="CHEBI:29108"/>
    </cofactor>
    <text evidence="12">Can bind about 5 Ca(2+) ions per subunit.</text>
</comment>
<dbReference type="GO" id="GO:0031012">
    <property type="term" value="C:extracellular matrix"/>
    <property type="evidence" value="ECO:0007669"/>
    <property type="project" value="InterPro"/>
</dbReference>
<evidence type="ECO:0000256" key="12">
    <source>
        <dbReference type="PIRSR" id="PIRSR621190-2"/>
    </source>
</evidence>
<evidence type="ECO:0000313" key="18">
    <source>
        <dbReference type="Proteomes" id="UP000472262"/>
    </source>
</evidence>
<evidence type="ECO:0000313" key="17">
    <source>
        <dbReference type="Ensembl" id="ENSSGRP00000081670.1"/>
    </source>
</evidence>
<feature type="binding site" evidence="12">
    <location>
        <position position="493"/>
    </location>
    <ligand>
        <name>Ca(2+)</name>
        <dbReference type="ChEBI" id="CHEBI:29108"/>
        <label>4</label>
    </ligand>
</feature>
<evidence type="ECO:0000256" key="3">
    <source>
        <dbReference type="ARBA" id="ARBA00022723"/>
    </source>
</evidence>